<protein>
    <submittedName>
        <fullName evidence="1">Uncharacterized protein</fullName>
    </submittedName>
</protein>
<name>A0A0H5NX06_NOCFR</name>
<geneLocation type="plasmid" evidence="1">
    <name>2</name>
</geneLocation>
<dbReference type="RefSeq" id="WP_060593564.1">
    <property type="nucleotide sequence ID" value="NZ_CP031418.1"/>
</dbReference>
<gene>
    <name evidence="1" type="ORF">ERS450000_03501</name>
</gene>
<dbReference type="Proteomes" id="UP000057820">
    <property type="component" value="Plasmid 2"/>
</dbReference>
<accession>A0A0H5NX06</accession>
<dbReference type="EMBL" id="LN868939">
    <property type="protein sequence ID" value="CRY79848.1"/>
    <property type="molecule type" value="Genomic_DNA"/>
</dbReference>
<sequence>MTYSVQELESLLDDFRQNEIYTGWTGLDWFFQDFPDAVVGLDEIGTVQIVEHNSRRMIVSVTDPDGNVRYFQKNGYYSSYDGTDWDGGFFEVRPAEQVIVTKHVTTVYKKIDGGSSL</sequence>
<dbReference type="AlphaFoldDB" id="A0A0H5NX06"/>
<reference evidence="2" key="1">
    <citation type="submission" date="2015-03" db="EMBL/GenBank/DDBJ databases">
        <authorList>
            <consortium name="Pathogen Informatics"/>
        </authorList>
    </citation>
    <scope>NUCLEOTIDE SEQUENCE [LARGE SCALE GENOMIC DNA]</scope>
    <source>
        <strain evidence="2">NCTC11134</strain>
        <plasmid evidence="2">2</plasmid>
    </source>
</reference>
<evidence type="ECO:0000313" key="1">
    <source>
        <dbReference type="EMBL" id="CRY79848.1"/>
    </source>
</evidence>
<organism evidence="1 2">
    <name type="scientific">Nocardia farcinica</name>
    <dbReference type="NCBI Taxonomy" id="37329"/>
    <lineage>
        <taxon>Bacteria</taxon>
        <taxon>Bacillati</taxon>
        <taxon>Actinomycetota</taxon>
        <taxon>Actinomycetes</taxon>
        <taxon>Mycobacteriales</taxon>
        <taxon>Nocardiaceae</taxon>
        <taxon>Nocardia</taxon>
    </lineage>
</organism>
<proteinExistence type="predicted"/>
<dbReference type="KEGG" id="nfr:ERS450000_03501"/>
<evidence type="ECO:0000313" key="2">
    <source>
        <dbReference type="Proteomes" id="UP000057820"/>
    </source>
</evidence>
<keyword evidence="1" id="KW-0614">Plasmid</keyword>